<dbReference type="PANTHER" id="PTHR28094:SF1">
    <property type="entry name" value="MEIOTICALLY UP-REGULATED GENE 113 PROTEIN"/>
    <property type="match status" value="1"/>
</dbReference>
<comment type="caution">
    <text evidence="2">The sequence shown here is derived from an EMBL/GenBank/DDBJ whole genome shotgun (WGS) entry which is preliminary data.</text>
</comment>
<evidence type="ECO:0000313" key="2">
    <source>
        <dbReference type="EMBL" id="KAL2832049.1"/>
    </source>
</evidence>
<keyword evidence="3" id="KW-1185">Reference proteome</keyword>
<dbReference type="InterPro" id="IPR018306">
    <property type="entry name" value="Phage_T5_Orf172_DNA-bd"/>
</dbReference>
<organism evidence="2 3">
    <name type="scientific">Aspergillus cavernicola</name>
    <dbReference type="NCBI Taxonomy" id="176166"/>
    <lineage>
        <taxon>Eukaryota</taxon>
        <taxon>Fungi</taxon>
        <taxon>Dikarya</taxon>
        <taxon>Ascomycota</taxon>
        <taxon>Pezizomycotina</taxon>
        <taxon>Eurotiomycetes</taxon>
        <taxon>Eurotiomycetidae</taxon>
        <taxon>Eurotiales</taxon>
        <taxon>Aspergillaceae</taxon>
        <taxon>Aspergillus</taxon>
        <taxon>Aspergillus subgen. Nidulantes</taxon>
    </lineage>
</organism>
<proteinExistence type="predicted"/>
<protein>
    <recommendedName>
        <fullName evidence="1">Bacteriophage T5 Orf172 DNA-binding domain-containing protein</fullName>
    </recommendedName>
</protein>
<evidence type="ECO:0000259" key="1">
    <source>
        <dbReference type="SMART" id="SM00974"/>
    </source>
</evidence>
<reference evidence="2 3" key="1">
    <citation type="submission" date="2024-07" db="EMBL/GenBank/DDBJ databases">
        <title>Section-level genome sequencing and comparative genomics of Aspergillus sections Usti and Cavernicolus.</title>
        <authorList>
            <consortium name="Lawrence Berkeley National Laboratory"/>
            <person name="Nybo J.L."/>
            <person name="Vesth T.C."/>
            <person name="Theobald S."/>
            <person name="Frisvad J.C."/>
            <person name="Larsen T.O."/>
            <person name="Kjaerboelling I."/>
            <person name="Rothschild-Mancinelli K."/>
            <person name="Lyhne E.K."/>
            <person name="Kogle M.E."/>
            <person name="Barry K."/>
            <person name="Clum A."/>
            <person name="Na H."/>
            <person name="Ledsgaard L."/>
            <person name="Lin J."/>
            <person name="Lipzen A."/>
            <person name="Kuo A."/>
            <person name="Riley R."/>
            <person name="Mondo S."/>
            <person name="LaButti K."/>
            <person name="Haridas S."/>
            <person name="Pangalinan J."/>
            <person name="Salamov A.A."/>
            <person name="Simmons B.A."/>
            <person name="Magnuson J.K."/>
            <person name="Chen J."/>
            <person name="Drula E."/>
            <person name="Henrissat B."/>
            <person name="Wiebenga A."/>
            <person name="Lubbers R.J."/>
            <person name="Gomes A.C."/>
            <person name="Makela M.R."/>
            <person name="Stajich J."/>
            <person name="Grigoriev I.V."/>
            <person name="Mortensen U.H."/>
            <person name="De vries R.P."/>
            <person name="Baker S.E."/>
            <person name="Andersen M.R."/>
        </authorList>
    </citation>
    <scope>NUCLEOTIDE SEQUENCE [LARGE SCALE GENOMIC DNA]</scope>
    <source>
        <strain evidence="2 3">CBS 600.67</strain>
    </source>
</reference>
<dbReference type="SMART" id="SM00974">
    <property type="entry name" value="T5orf172"/>
    <property type="match status" value="1"/>
</dbReference>
<name>A0ABR4IXL8_9EURO</name>
<evidence type="ECO:0000313" key="3">
    <source>
        <dbReference type="Proteomes" id="UP001610335"/>
    </source>
</evidence>
<dbReference type="Pfam" id="PF10544">
    <property type="entry name" value="T5orf172"/>
    <property type="match status" value="1"/>
</dbReference>
<sequence>MPSKVRVFVQFHILPSAHPSYTGKCAALTKDGRPCPRWLKCDISPIDKLHAKLQHDDGRAMEDREREDTLREIAKLCLCSSYKHNGDGCIEAAVRQWNAEIRSQAGPLVDPQTPPRNVVTPAKHSGGLHLGFEPYLPSEIKKLVDNQLWQALDRKIDKDISAELIIRTDKGEDAVNYLYIFSRENEKGMYKVGHTKGLKRVTHDHERCYPRLVVRKCVECPNAQLIERLVHLEFARYHHQRYCGHCNKMHREWFDAPYEHLMESINKWSRFSRILYSGDTWNKQKDPQVSLVSVTSGPHRWHE</sequence>
<dbReference type="PANTHER" id="PTHR28094">
    <property type="entry name" value="MEIOTICALLY UP-REGULATED GENE 113 PROTEIN"/>
    <property type="match status" value="1"/>
</dbReference>
<accession>A0ABR4IXL8</accession>
<dbReference type="Proteomes" id="UP001610335">
    <property type="component" value="Unassembled WGS sequence"/>
</dbReference>
<feature type="domain" description="Bacteriophage T5 Orf172 DNA-binding" evidence="1">
    <location>
        <begin position="184"/>
        <end position="268"/>
    </location>
</feature>
<gene>
    <name evidence="2" type="ORF">BDW59DRAFT_114819</name>
</gene>
<dbReference type="InterPro" id="IPR053006">
    <property type="entry name" value="Meiosis_regulatory"/>
</dbReference>
<dbReference type="EMBL" id="JBFXLS010000007">
    <property type="protein sequence ID" value="KAL2832049.1"/>
    <property type="molecule type" value="Genomic_DNA"/>
</dbReference>